<feature type="domain" description="Macro" evidence="1">
    <location>
        <begin position="1"/>
        <end position="189"/>
    </location>
</feature>
<protein>
    <submittedName>
        <fullName evidence="2">O-acetyl-ADP-ribose deacetylase (Regulator of RNase III)</fullName>
    </submittedName>
</protein>
<dbReference type="Gene3D" id="3.40.220.10">
    <property type="entry name" value="Leucine Aminopeptidase, subunit E, domain 1"/>
    <property type="match status" value="1"/>
</dbReference>
<dbReference type="AlphaFoldDB" id="A0A2A9EMF9"/>
<dbReference type="PANTHER" id="PTHR11106:SF27">
    <property type="entry name" value="MACRO DOMAIN-CONTAINING PROTEIN"/>
    <property type="match status" value="1"/>
</dbReference>
<dbReference type="EMBL" id="PDJI01000004">
    <property type="protein sequence ID" value="PFG40277.1"/>
    <property type="molecule type" value="Genomic_DNA"/>
</dbReference>
<dbReference type="PANTHER" id="PTHR11106">
    <property type="entry name" value="GANGLIOSIDE INDUCED DIFFERENTIATION ASSOCIATED PROTEIN 2-RELATED"/>
    <property type="match status" value="1"/>
</dbReference>
<dbReference type="SUPFAM" id="SSF52949">
    <property type="entry name" value="Macro domain-like"/>
    <property type="match status" value="1"/>
</dbReference>
<evidence type="ECO:0000259" key="1">
    <source>
        <dbReference type="PROSITE" id="PS51154"/>
    </source>
</evidence>
<dbReference type="OrthoDB" id="6194521at2"/>
<gene>
    <name evidence="2" type="ORF">ATJ97_2802</name>
</gene>
<organism evidence="2 3">
    <name type="scientific">Georgenia soli</name>
    <dbReference type="NCBI Taxonomy" id="638953"/>
    <lineage>
        <taxon>Bacteria</taxon>
        <taxon>Bacillati</taxon>
        <taxon>Actinomycetota</taxon>
        <taxon>Actinomycetes</taxon>
        <taxon>Micrococcales</taxon>
        <taxon>Bogoriellaceae</taxon>
        <taxon>Georgenia</taxon>
    </lineage>
</organism>
<sequence length="189" mass="19701">MRIEAVRGDITREDVDAVVNAANSSLLGGGGVDGAIHRAAGPELLEECMELRRTELPDGLPVGRAVPTAGYRLRARWVIHTVGPNARRGETDPALLAACFTSSLAVAGDVGAPTVAFPAVSAGAYGWDVEEVARVAVGAVGAFAAAQENRDGFEVCGIDVRDVGATRVDLVRFVLFDDRALGAFSRELG</sequence>
<keyword evidence="3" id="KW-1185">Reference proteome</keyword>
<comment type="caution">
    <text evidence="2">The sequence shown here is derived from an EMBL/GenBank/DDBJ whole genome shotgun (WGS) entry which is preliminary data.</text>
</comment>
<reference evidence="2 3" key="1">
    <citation type="submission" date="2017-10" db="EMBL/GenBank/DDBJ databases">
        <title>Sequencing the genomes of 1000 actinobacteria strains.</title>
        <authorList>
            <person name="Klenk H.-P."/>
        </authorList>
    </citation>
    <scope>NUCLEOTIDE SEQUENCE [LARGE SCALE GENOMIC DNA]</scope>
    <source>
        <strain evidence="2 3">DSM 21838</strain>
    </source>
</reference>
<name>A0A2A9EMF9_9MICO</name>
<dbReference type="SMART" id="SM00506">
    <property type="entry name" value="A1pp"/>
    <property type="match status" value="1"/>
</dbReference>
<evidence type="ECO:0000313" key="3">
    <source>
        <dbReference type="Proteomes" id="UP000222106"/>
    </source>
</evidence>
<dbReference type="InterPro" id="IPR002589">
    <property type="entry name" value="Macro_dom"/>
</dbReference>
<dbReference type="Proteomes" id="UP000222106">
    <property type="component" value="Unassembled WGS sequence"/>
</dbReference>
<dbReference type="Pfam" id="PF01661">
    <property type="entry name" value="Macro"/>
    <property type="match status" value="1"/>
</dbReference>
<dbReference type="InterPro" id="IPR043472">
    <property type="entry name" value="Macro_dom-like"/>
</dbReference>
<dbReference type="NCBIfam" id="NF001664">
    <property type="entry name" value="PRK00431.1-6"/>
    <property type="match status" value="1"/>
</dbReference>
<dbReference type="RefSeq" id="WP_098484230.1">
    <property type="nucleotide sequence ID" value="NZ_PDJI01000004.1"/>
</dbReference>
<evidence type="ECO:0000313" key="2">
    <source>
        <dbReference type="EMBL" id="PFG40277.1"/>
    </source>
</evidence>
<proteinExistence type="predicted"/>
<accession>A0A2A9EMF9</accession>
<dbReference type="PROSITE" id="PS51154">
    <property type="entry name" value="MACRO"/>
    <property type="match status" value="1"/>
</dbReference>